<dbReference type="AlphaFoldDB" id="A0A7S0GCJ0"/>
<evidence type="ECO:0000313" key="1">
    <source>
        <dbReference type="EMBL" id="CAD8411990.1"/>
    </source>
</evidence>
<protein>
    <submittedName>
        <fullName evidence="1">Uncharacterized protein</fullName>
    </submittedName>
</protein>
<dbReference type="EMBL" id="HBEL01017014">
    <property type="protein sequence ID" value="CAD8411990.1"/>
    <property type="molecule type" value="Transcribed_RNA"/>
</dbReference>
<gene>
    <name evidence="1" type="ORF">PINE0816_LOCUS8115</name>
</gene>
<reference evidence="1" key="1">
    <citation type="submission" date="2021-01" db="EMBL/GenBank/DDBJ databases">
        <authorList>
            <person name="Corre E."/>
            <person name="Pelletier E."/>
            <person name="Niang G."/>
            <person name="Scheremetjew M."/>
            <person name="Finn R."/>
            <person name="Kale V."/>
            <person name="Holt S."/>
            <person name="Cochrane G."/>
            <person name="Meng A."/>
            <person name="Brown T."/>
            <person name="Cohen L."/>
        </authorList>
    </citation>
    <scope>NUCLEOTIDE SEQUENCE</scope>
    <source>
        <strain evidence="1">CCAP1064/1</strain>
    </source>
</reference>
<organism evidence="1">
    <name type="scientific">Proboscia inermis</name>
    <dbReference type="NCBI Taxonomy" id="420281"/>
    <lineage>
        <taxon>Eukaryota</taxon>
        <taxon>Sar</taxon>
        <taxon>Stramenopiles</taxon>
        <taxon>Ochrophyta</taxon>
        <taxon>Bacillariophyta</taxon>
        <taxon>Coscinodiscophyceae</taxon>
        <taxon>Rhizosoleniophycidae</taxon>
        <taxon>Rhizosoleniales</taxon>
        <taxon>Rhizosoleniaceae</taxon>
        <taxon>Proboscia</taxon>
    </lineage>
</organism>
<proteinExistence type="predicted"/>
<dbReference type="InterPro" id="IPR045388">
    <property type="entry name" value="HHL1-like"/>
</dbReference>
<dbReference type="Pfam" id="PF20133">
    <property type="entry name" value="HHL1-like"/>
    <property type="match status" value="1"/>
</dbReference>
<name>A0A7S0GCJ0_9STRA</name>
<accession>A0A7S0GCJ0</accession>
<sequence>MSWRDDGLLSGVSKNQLDTGVGNSLAEDINKLNESIFRQYKQLRKSKDSLEYGYKLAFEGLSEEQKKMNIIVPEKMDGIMDNVKSKASGFFDGIASKIGN</sequence>